<dbReference type="STRING" id="29655.A0A0K9NTB0"/>
<feature type="domain" description="TauD/TfdA-like" evidence="2">
    <location>
        <begin position="49"/>
        <end position="325"/>
    </location>
</feature>
<dbReference type="OrthoDB" id="408743at2759"/>
<dbReference type="Pfam" id="PF02668">
    <property type="entry name" value="TauD"/>
    <property type="match status" value="1"/>
</dbReference>
<evidence type="ECO:0000256" key="1">
    <source>
        <dbReference type="ARBA" id="ARBA00023002"/>
    </source>
</evidence>
<dbReference type="EMBL" id="LFYR01001803">
    <property type="protein sequence ID" value="KMZ59287.1"/>
    <property type="molecule type" value="Genomic_DNA"/>
</dbReference>
<reference evidence="4" key="1">
    <citation type="journal article" date="2016" name="Nature">
        <title>The genome of the seagrass Zostera marina reveals angiosperm adaptation to the sea.</title>
        <authorList>
            <person name="Olsen J.L."/>
            <person name="Rouze P."/>
            <person name="Verhelst B."/>
            <person name="Lin Y.-C."/>
            <person name="Bayer T."/>
            <person name="Collen J."/>
            <person name="Dattolo E."/>
            <person name="De Paoli E."/>
            <person name="Dittami S."/>
            <person name="Maumus F."/>
            <person name="Michel G."/>
            <person name="Kersting A."/>
            <person name="Lauritano C."/>
            <person name="Lohaus R."/>
            <person name="Toepel M."/>
            <person name="Tonon T."/>
            <person name="Vanneste K."/>
            <person name="Amirebrahimi M."/>
            <person name="Brakel J."/>
            <person name="Bostroem C."/>
            <person name="Chovatia M."/>
            <person name="Grimwood J."/>
            <person name="Jenkins J.W."/>
            <person name="Jueterbock A."/>
            <person name="Mraz A."/>
            <person name="Stam W.T."/>
            <person name="Tice H."/>
            <person name="Bornberg-Bauer E."/>
            <person name="Green P.J."/>
            <person name="Pearson G.A."/>
            <person name="Procaccini G."/>
            <person name="Duarte C.M."/>
            <person name="Schmutz J."/>
            <person name="Reusch T.B.H."/>
            <person name="Van de Peer Y."/>
        </authorList>
    </citation>
    <scope>NUCLEOTIDE SEQUENCE [LARGE SCALE GENOMIC DNA]</scope>
    <source>
        <strain evidence="4">cv. Finnish</strain>
    </source>
</reference>
<dbReference type="GO" id="GO:0051213">
    <property type="term" value="F:dioxygenase activity"/>
    <property type="evidence" value="ECO:0007669"/>
    <property type="project" value="UniProtKB-KW"/>
</dbReference>
<dbReference type="AlphaFoldDB" id="A0A0K9NTB0"/>
<proteinExistence type="predicted"/>
<dbReference type="InterPro" id="IPR042098">
    <property type="entry name" value="TauD-like_sf"/>
</dbReference>
<dbReference type="SUPFAM" id="SSF51197">
    <property type="entry name" value="Clavaminate synthase-like"/>
    <property type="match status" value="1"/>
</dbReference>
<keyword evidence="1" id="KW-0560">Oxidoreductase</keyword>
<accession>A0A0K9NTB0</accession>
<evidence type="ECO:0000259" key="2">
    <source>
        <dbReference type="Pfam" id="PF02668"/>
    </source>
</evidence>
<gene>
    <name evidence="3" type="ORF">ZOSMA_6G02240</name>
</gene>
<evidence type="ECO:0000313" key="4">
    <source>
        <dbReference type="Proteomes" id="UP000036987"/>
    </source>
</evidence>
<dbReference type="InterPro" id="IPR050411">
    <property type="entry name" value="AlphaKG_dependent_hydroxylases"/>
</dbReference>
<organism evidence="3 4">
    <name type="scientific">Zostera marina</name>
    <name type="common">Eelgrass</name>
    <dbReference type="NCBI Taxonomy" id="29655"/>
    <lineage>
        <taxon>Eukaryota</taxon>
        <taxon>Viridiplantae</taxon>
        <taxon>Streptophyta</taxon>
        <taxon>Embryophyta</taxon>
        <taxon>Tracheophyta</taxon>
        <taxon>Spermatophyta</taxon>
        <taxon>Magnoliopsida</taxon>
        <taxon>Liliopsida</taxon>
        <taxon>Zosteraceae</taxon>
        <taxon>Zostera</taxon>
    </lineage>
</organism>
<keyword evidence="3" id="KW-0223">Dioxygenase</keyword>
<comment type="caution">
    <text evidence="3">The sequence shown here is derived from an EMBL/GenBank/DDBJ whole genome shotgun (WGS) entry which is preliminary data.</text>
</comment>
<evidence type="ECO:0000313" key="3">
    <source>
        <dbReference type="EMBL" id="KMZ59287.1"/>
    </source>
</evidence>
<dbReference type="Proteomes" id="UP000036987">
    <property type="component" value="Unassembled WGS sequence"/>
</dbReference>
<sequence>MASINVTLKEIKLPQQKLVNLVTYNSGEKHLFPTVLSPTDNVATHQLITTIKSNMAQIEESLLSSGAVLLRGFPILTASDFNDVIVEALGYEDFPYEGLGSRHKVIGRVYTANEAPPEKKIPFHHELSHLSQPPSKVLFFCEEEPKSGGETAILSSNLIYELIRKKHPDFVAKLEQHGLRSVGLLNAEAENSSPIGRGWKATFSTDEKSVAEEKVAKMGQKLEWIGDVGKITLLSPAFKVDQLRGNKTWANTLILWYGWRDSSDGQFKMTYGDGTPLPEEIVGDCFRMFEEESVAVPWKKGDVLLLDNLIVLHSRRSFQPPRRILASFGK</sequence>
<dbReference type="InterPro" id="IPR003819">
    <property type="entry name" value="TauD/TfdA-like"/>
</dbReference>
<protein>
    <submittedName>
        <fullName evidence="3">Taurine catabolism dioxygenase TauD/TfdA</fullName>
    </submittedName>
</protein>
<dbReference type="OMA" id="WFVNMVA"/>
<dbReference type="PANTHER" id="PTHR10696:SF21">
    <property type="entry name" value="TAUD_TFDA-LIKE DOMAIN-CONTAINING PROTEIN"/>
    <property type="match status" value="1"/>
</dbReference>
<dbReference type="Gene3D" id="3.60.130.10">
    <property type="entry name" value="Clavaminate synthase-like"/>
    <property type="match status" value="1"/>
</dbReference>
<keyword evidence="4" id="KW-1185">Reference proteome</keyword>
<name>A0A0K9NTB0_ZOSMR</name>
<dbReference type="PANTHER" id="PTHR10696">
    <property type="entry name" value="GAMMA-BUTYROBETAINE HYDROXYLASE-RELATED"/>
    <property type="match status" value="1"/>
</dbReference>